<name>A0A8H5H6T3_9AGAR</name>
<reference evidence="1 2" key="1">
    <citation type="journal article" date="2020" name="ISME J.">
        <title>Uncovering the hidden diversity of litter-decomposition mechanisms in mushroom-forming fungi.</title>
        <authorList>
            <person name="Floudas D."/>
            <person name="Bentzer J."/>
            <person name="Ahren D."/>
            <person name="Johansson T."/>
            <person name="Persson P."/>
            <person name="Tunlid A."/>
        </authorList>
    </citation>
    <scope>NUCLEOTIDE SEQUENCE [LARGE SCALE GENOMIC DNA]</scope>
    <source>
        <strain evidence="1 2">CBS 661.87</strain>
    </source>
</reference>
<dbReference type="EMBL" id="JAACJP010000022">
    <property type="protein sequence ID" value="KAF5377838.1"/>
    <property type="molecule type" value="Genomic_DNA"/>
</dbReference>
<evidence type="ECO:0000313" key="2">
    <source>
        <dbReference type="Proteomes" id="UP000565441"/>
    </source>
</evidence>
<keyword evidence="2" id="KW-1185">Reference proteome</keyword>
<evidence type="ECO:0000313" key="1">
    <source>
        <dbReference type="EMBL" id="KAF5377838.1"/>
    </source>
</evidence>
<proteinExistence type="predicted"/>
<dbReference type="Proteomes" id="UP000565441">
    <property type="component" value="Unassembled WGS sequence"/>
</dbReference>
<accession>A0A8H5H6T3</accession>
<sequence>MAVCRDERLRLGNAQGLRLHVYILKGGFRNLEGQLEHTKSHISYNKVGASRITLGNDMRHPCFASMGNLG</sequence>
<protein>
    <submittedName>
        <fullName evidence="1">Uncharacterized protein</fullName>
    </submittedName>
</protein>
<organism evidence="1 2">
    <name type="scientific">Tricholomella constricta</name>
    <dbReference type="NCBI Taxonomy" id="117010"/>
    <lineage>
        <taxon>Eukaryota</taxon>
        <taxon>Fungi</taxon>
        <taxon>Dikarya</taxon>
        <taxon>Basidiomycota</taxon>
        <taxon>Agaricomycotina</taxon>
        <taxon>Agaricomycetes</taxon>
        <taxon>Agaricomycetidae</taxon>
        <taxon>Agaricales</taxon>
        <taxon>Tricholomatineae</taxon>
        <taxon>Lyophyllaceae</taxon>
        <taxon>Tricholomella</taxon>
    </lineage>
</organism>
<comment type="caution">
    <text evidence="1">The sequence shown here is derived from an EMBL/GenBank/DDBJ whole genome shotgun (WGS) entry which is preliminary data.</text>
</comment>
<gene>
    <name evidence="1" type="ORF">D9615_006686</name>
</gene>
<dbReference type="AlphaFoldDB" id="A0A8H5H6T3"/>